<dbReference type="InterPro" id="IPR004045">
    <property type="entry name" value="Glutathione_S-Trfase_N"/>
</dbReference>
<dbReference type="SUPFAM" id="SSF52833">
    <property type="entry name" value="Thioredoxin-like"/>
    <property type="match status" value="1"/>
</dbReference>
<evidence type="ECO:0000313" key="9">
    <source>
        <dbReference type="Proteomes" id="UP001154282"/>
    </source>
</evidence>
<comment type="similarity">
    <text evidence="4">Belongs to the GST superfamily.</text>
</comment>
<dbReference type="InterPro" id="IPR045074">
    <property type="entry name" value="GST_C_Tau"/>
</dbReference>
<dbReference type="Gene3D" id="3.40.30.10">
    <property type="entry name" value="Glutaredoxin"/>
    <property type="match status" value="1"/>
</dbReference>
<dbReference type="InterPro" id="IPR010987">
    <property type="entry name" value="Glutathione-S-Trfase_C-like"/>
</dbReference>
<gene>
    <name evidence="8" type="ORF">LITE_LOCUS47929</name>
</gene>
<keyword evidence="2" id="KW-0808">Transferase</keyword>
<protein>
    <recommendedName>
        <fullName evidence="1">glutathione transferase</fullName>
        <ecNumber evidence="1">2.5.1.18</ecNumber>
    </recommendedName>
</protein>
<evidence type="ECO:0000256" key="5">
    <source>
        <dbReference type="SAM" id="SignalP"/>
    </source>
</evidence>
<dbReference type="FunFam" id="1.20.1050.10:FF:000012">
    <property type="entry name" value="Tau class glutathione S-transferase"/>
    <property type="match status" value="1"/>
</dbReference>
<dbReference type="Pfam" id="PF02798">
    <property type="entry name" value="GST_N"/>
    <property type="match status" value="1"/>
</dbReference>
<dbReference type="FunFam" id="3.40.30.10:FF:000014">
    <property type="entry name" value="Tau class glutathione S-transferase"/>
    <property type="match status" value="1"/>
</dbReference>
<evidence type="ECO:0000256" key="4">
    <source>
        <dbReference type="RuleBase" id="RU003494"/>
    </source>
</evidence>
<feature type="domain" description="GST N-terminal" evidence="6">
    <location>
        <begin position="5"/>
        <end position="84"/>
    </location>
</feature>
<comment type="caution">
    <text evidence="8">The sequence shown here is derived from an EMBL/GenBank/DDBJ whole genome shotgun (WGS) entry which is preliminary data.</text>
</comment>
<dbReference type="Gene3D" id="1.20.1050.10">
    <property type="match status" value="1"/>
</dbReference>
<dbReference type="Pfam" id="PF00043">
    <property type="entry name" value="GST_C"/>
    <property type="match status" value="1"/>
</dbReference>
<dbReference type="InterPro" id="IPR045073">
    <property type="entry name" value="Omega/Tau-like"/>
</dbReference>
<dbReference type="SFLD" id="SFLDG00358">
    <property type="entry name" value="Main_(cytGST)"/>
    <property type="match status" value="1"/>
</dbReference>
<dbReference type="InterPro" id="IPR004046">
    <property type="entry name" value="GST_C"/>
</dbReference>
<sequence>MADQGEVKLLKTWSSLFGLRVVWALKLKGIPYESVDEDLTNKSDLLLQYNPVHTKVPVLIHNGKSICESLVILEYIDETWSQNPPRLLPRDPIQRASARFWAKFMDEKVNLELLELLMAQALPSMWQAFTKEGREQEEGVASIAENLKLLEAELEGKKFLGGEEIGIPDFALGWLVNLVPVFEEILGLKIVDEERHPSLSEWSRRISDIPVIEESWPPRDKLVTKWAAIRDHFLATARASSG</sequence>
<evidence type="ECO:0000259" key="6">
    <source>
        <dbReference type="PROSITE" id="PS50404"/>
    </source>
</evidence>
<dbReference type="SFLD" id="SFLDG01152">
    <property type="entry name" value="Main.3:_Omega-_and_Tau-like"/>
    <property type="match status" value="1"/>
</dbReference>
<dbReference type="GO" id="GO:0005737">
    <property type="term" value="C:cytoplasm"/>
    <property type="evidence" value="ECO:0007669"/>
    <property type="project" value="TreeGrafter"/>
</dbReference>
<organism evidence="8 9">
    <name type="scientific">Linum tenue</name>
    <dbReference type="NCBI Taxonomy" id="586396"/>
    <lineage>
        <taxon>Eukaryota</taxon>
        <taxon>Viridiplantae</taxon>
        <taxon>Streptophyta</taxon>
        <taxon>Embryophyta</taxon>
        <taxon>Tracheophyta</taxon>
        <taxon>Spermatophyta</taxon>
        <taxon>Magnoliopsida</taxon>
        <taxon>eudicotyledons</taxon>
        <taxon>Gunneridae</taxon>
        <taxon>Pentapetalae</taxon>
        <taxon>rosids</taxon>
        <taxon>fabids</taxon>
        <taxon>Malpighiales</taxon>
        <taxon>Linaceae</taxon>
        <taxon>Linum</taxon>
    </lineage>
</organism>
<evidence type="ECO:0000256" key="1">
    <source>
        <dbReference type="ARBA" id="ARBA00012452"/>
    </source>
</evidence>
<feature type="domain" description="GST C-terminal" evidence="7">
    <location>
        <begin position="91"/>
        <end position="226"/>
    </location>
</feature>
<accession>A0AAV0RFA1</accession>
<dbReference type="SFLD" id="SFLDS00019">
    <property type="entry name" value="Glutathione_Transferase_(cytos"/>
    <property type="match status" value="1"/>
</dbReference>
<dbReference type="InterPro" id="IPR036249">
    <property type="entry name" value="Thioredoxin-like_sf"/>
</dbReference>
<keyword evidence="5" id="KW-0732">Signal</keyword>
<dbReference type="PANTHER" id="PTHR11260">
    <property type="entry name" value="GLUTATHIONE S-TRANSFERASE, GST, SUPERFAMILY, GST DOMAIN CONTAINING"/>
    <property type="match status" value="1"/>
</dbReference>
<evidence type="ECO:0000259" key="7">
    <source>
        <dbReference type="PROSITE" id="PS50405"/>
    </source>
</evidence>
<evidence type="ECO:0000313" key="8">
    <source>
        <dbReference type="EMBL" id="CAI0556315.1"/>
    </source>
</evidence>
<name>A0AAV0RFA1_9ROSI</name>
<dbReference type="InterPro" id="IPR040079">
    <property type="entry name" value="Glutathione_S-Trfase"/>
</dbReference>
<feature type="chain" id="PRO_5043740354" description="glutathione transferase" evidence="5">
    <location>
        <begin position="25"/>
        <end position="242"/>
    </location>
</feature>
<evidence type="ECO:0000256" key="3">
    <source>
        <dbReference type="ARBA" id="ARBA00047960"/>
    </source>
</evidence>
<proteinExistence type="inferred from homology"/>
<dbReference type="EC" id="2.5.1.18" evidence="1"/>
<evidence type="ECO:0000256" key="2">
    <source>
        <dbReference type="ARBA" id="ARBA00022679"/>
    </source>
</evidence>
<dbReference type="CDD" id="cd03185">
    <property type="entry name" value="GST_C_Tau"/>
    <property type="match status" value="1"/>
</dbReference>
<keyword evidence="9" id="KW-1185">Reference proteome</keyword>
<dbReference type="PROSITE" id="PS50404">
    <property type="entry name" value="GST_NTER"/>
    <property type="match status" value="1"/>
</dbReference>
<dbReference type="GO" id="GO:0004364">
    <property type="term" value="F:glutathione transferase activity"/>
    <property type="evidence" value="ECO:0007669"/>
    <property type="project" value="UniProtKB-EC"/>
</dbReference>
<dbReference type="Proteomes" id="UP001154282">
    <property type="component" value="Unassembled WGS sequence"/>
</dbReference>
<dbReference type="PANTHER" id="PTHR11260:SF729">
    <property type="entry name" value="GLUTATHIONE TRANSFERASE"/>
    <property type="match status" value="1"/>
</dbReference>
<dbReference type="AlphaFoldDB" id="A0AAV0RFA1"/>
<dbReference type="EMBL" id="CAMGYJ010000010">
    <property type="protein sequence ID" value="CAI0556315.1"/>
    <property type="molecule type" value="Genomic_DNA"/>
</dbReference>
<dbReference type="PROSITE" id="PS50405">
    <property type="entry name" value="GST_CTER"/>
    <property type="match status" value="1"/>
</dbReference>
<dbReference type="InterPro" id="IPR036282">
    <property type="entry name" value="Glutathione-S-Trfase_C_sf"/>
</dbReference>
<dbReference type="GO" id="GO:0006749">
    <property type="term" value="P:glutathione metabolic process"/>
    <property type="evidence" value="ECO:0007669"/>
    <property type="project" value="InterPro"/>
</dbReference>
<feature type="signal peptide" evidence="5">
    <location>
        <begin position="1"/>
        <end position="24"/>
    </location>
</feature>
<reference evidence="8" key="1">
    <citation type="submission" date="2022-08" db="EMBL/GenBank/DDBJ databases">
        <authorList>
            <person name="Gutierrez-Valencia J."/>
        </authorList>
    </citation>
    <scope>NUCLEOTIDE SEQUENCE</scope>
</reference>
<dbReference type="CDD" id="cd03058">
    <property type="entry name" value="GST_N_Tau"/>
    <property type="match status" value="1"/>
</dbReference>
<comment type="catalytic activity">
    <reaction evidence="3">
        <text>RX + glutathione = an S-substituted glutathione + a halide anion + H(+)</text>
        <dbReference type="Rhea" id="RHEA:16437"/>
        <dbReference type="ChEBI" id="CHEBI:15378"/>
        <dbReference type="ChEBI" id="CHEBI:16042"/>
        <dbReference type="ChEBI" id="CHEBI:17792"/>
        <dbReference type="ChEBI" id="CHEBI:57925"/>
        <dbReference type="ChEBI" id="CHEBI:90779"/>
        <dbReference type="EC" id="2.5.1.18"/>
    </reaction>
</comment>
<dbReference type="SUPFAM" id="SSF47616">
    <property type="entry name" value="GST C-terminal domain-like"/>
    <property type="match status" value="1"/>
</dbReference>